<evidence type="ECO:0000256" key="1">
    <source>
        <dbReference type="SAM" id="Phobius"/>
    </source>
</evidence>
<evidence type="ECO:0000313" key="2">
    <source>
        <dbReference type="EMBL" id="CAL8111101.1"/>
    </source>
</evidence>
<evidence type="ECO:0000313" key="3">
    <source>
        <dbReference type="Proteomes" id="UP001642540"/>
    </source>
</evidence>
<feature type="transmembrane region" description="Helical" evidence="1">
    <location>
        <begin position="46"/>
        <end position="67"/>
    </location>
</feature>
<protein>
    <submittedName>
        <fullName evidence="2">Uncharacterized protein</fullName>
    </submittedName>
</protein>
<feature type="transmembrane region" description="Helical" evidence="1">
    <location>
        <begin position="139"/>
        <end position="158"/>
    </location>
</feature>
<organism evidence="2 3">
    <name type="scientific">Orchesella dallaii</name>
    <dbReference type="NCBI Taxonomy" id="48710"/>
    <lineage>
        <taxon>Eukaryota</taxon>
        <taxon>Metazoa</taxon>
        <taxon>Ecdysozoa</taxon>
        <taxon>Arthropoda</taxon>
        <taxon>Hexapoda</taxon>
        <taxon>Collembola</taxon>
        <taxon>Entomobryomorpha</taxon>
        <taxon>Entomobryoidea</taxon>
        <taxon>Orchesellidae</taxon>
        <taxon>Orchesellinae</taxon>
        <taxon>Orchesella</taxon>
    </lineage>
</organism>
<reference evidence="2 3" key="1">
    <citation type="submission" date="2024-08" db="EMBL/GenBank/DDBJ databases">
        <authorList>
            <person name="Cucini C."/>
            <person name="Frati F."/>
        </authorList>
    </citation>
    <scope>NUCLEOTIDE SEQUENCE [LARGE SCALE GENOMIC DNA]</scope>
</reference>
<feature type="non-terminal residue" evidence="2">
    <location>
        <position position="270"/>
    </location>
</feature>
<dbReference type="Proteomes" id="UP001642540">
    <property type="component" value="Unassembled WGS sequence"/>
</dbReference>
<keyword evidence="1" id="KW-0472">Membrane</keyword>
<feature type="transmembrane region" description="Helical" evidence="1">
    <location>
        <begin position="79"/>
        <end position="99"/>
    </location>
</feature>
<comment type="caution">
    <text evidence="2">The sequence shown here is derived from an EMBL/GenBank/DDBJ whole genome shotgun (WGS) entry which is preliminary data.</text>
</comment>
<feature type="transmembrane region" description="Helical" evidence="1">
    <location>
        <begin position="195"/>
        <end position="219"/>
    </location>
</feature>
<sequence>MSITIGCLNLQFAIQSLLRPPYQIDPNSLQMLRNPWYTTPYYIPKLIWNVTKINLVITATTSLWTVLRSIPNWRQYQNLEALGFYSILTAIACIAWNSYRMLDVHLQDICYLITQRFKLLRVFPPGWPTKSREPQLQEMVMYCFGIGFGIFPLVVCFMPLIRDYDPYVRILFKLFSISENSSLYYRYFVKVLVSVFYGGMALHAAGVTLSTVLLSVMVIEATQKLSCNLYKRQYADGVQIKMQFGGMDEKRFKYMRRKCKVFKKQSANSV</sequence>
<dbReference type="EMBL" id="CAXLJM020000046">
    <property type="protein sequence ID" value="CAL8111101.1"/>
    <property type="molecule type" value="Genomic_DNA"/>
</dbReference>
<keyword evidence="1" id="KW-1133">Transmembrane helix</keyword>
<accession>A0ABP1QZ46</accession>
<keyword evidence="3" id="KW-1185">Reference proteome</keyword>
<name>A0ABP1QZ46_9HEXA</name>
<keyword evidence="1" id="KW-0812">Transmembrane</keyword>
<proteinExistence type="predicted"/>
<gene>
    <name evidence="2" type="ORF">ODALV1_LOCUS14726</name>
</gene>